<evidence type="ECO:0008006" key="10">
    <source>
        <dbReference type="Google" id="ProtNLM"/>
    </source>
</evidence>
<keyword evidence="2 7" id="KW-0349">Heme</keyword>
<dbReference type="Proteomes" id="UP000444721">
    <property type="component" value="Unassembled WGS sequence"/>
</dbReference>
<dbReference type="SUPFAM" id="SSF48264">
    <property type="entry name" value="Cytochrome P450"/>
    <property type="match status" value="1"/>
</dbReference>
<dbReference type="InterPro" id="IPR002403">
    <property type="entry name" value="Cyt_P450_E_grp-IV"/>
</dbReference>
<dbReference type="RefSeq" id="XP_044559988.1">
    <property type="nucleotide sequence ID" value="XM_044709239.1"/>
</dbReference>
<comment type="caution">
    <text evidence="8">The sequence shown here is derived from an EMBL/GenBank/DDBJ whole genome shotgun (WGS) entry which is preliminary data.</text>
</comment>
<dbReference type="InterPro" id="IPR017972">
    <property type="entry name" value="Cyt_P450_CS"/>
</dbReference>
<keyword evidence="3 7" id="KW-0479">Metal-binding</keyword>
<dbReference type="Gene3D" id="1.10.630.10">
    <property type="entry name" value="Cytochrome P450"/>
    <property type="match status" value="1"/>
</dbReference>
<keyword evidence="5 7" id="KW-0408">Iron</keyword>
<dbReference type="VEuPathDB" id="AmoebaDB:NF0056300"/>
<dbReference type="PRINTS" id="PR00385">
    <property type="entry name" value="P450"/>
</dbReference>
<reference evidence="8 9" key="1">
    <citation type="journal article" date="2019" name="Sci. Rep.">
        <title>Nanopore sequencing improves the draft genome of the human pathogenic amoeba Naegleria fowleri.</title>
        <authorList>
            <person name="Liechti N."/>
            <person name="Schurch N."/>
            <person name="Bruggmann R."/>
            <person name="Wittwer M."/>
        </authorList>
    </citation>
    <scope>NUCLEOTIDE SEQUENCE [LARGE SCALE GENOMIC DNA]</scope>
    <source>
        <strain evidence="8 9">ATCC 30894</strain>
    </source>
</reference>
<dbReference type="AlphaFoldDB" id="A0A6A5BP07"/>
<dbReference type="Pfam" id="PF00067">
    <property type="entry name" value="p450"/>
    <property type="match status" value="2"/>
</dbReference>
<dbReference type="VEuPathDB" id="AmoebaDB:NfTy_051050"/>
<dbReference type="GeneID" id="68112906"/>
<comment type="similarity">
    <text evidence="1">Belongs to the cytochrome P450 family.</text>
</comment>
<dbReference type="VEuPathDB" id="AmoebaDB:NF0056310"/>
<keyword evidence="9" id="KW-1185">Reference proteome</keyword>
<dbReference type="PROSITE" id="PS00086">
    <property type="entry name" value="CYTOCHROME_P450"/>
    <property type="match status" value="1"/>
</dbReference>
<name>A0A6A5BP07_NAEFO</name>
<dbReference type="InterPro" id="IPR036396">
    <property type="entry name" value="Cyt_P450_sf"/>
</dbReference>
<dbReference type="VEuPathDB" id="AmoebaDB:FDP41_005688"/>
<keyword evidence="4" id="KW-0560">Oxidoreductase</keyword>
<dbReference type="InterPro" id="IPR050196">
    <property type="entry name" value="Cytochrome_P450_Monoox"/>
</dbReference>
<evidence type="ECO:0000256" key="7">
    <source>
        <dbReference type="PIRSR" id="PIRSR602403-1"/>
    </source>
</evidence>
<evidence type="ECO:0000256" key="6">
    <source>
        <dbReference type="ARBA" id="ARBA00023033"/>
    </source>
</evidence>
<dbReference type="GO" id="GO:0016705">
    <property type="term" value="F:oxidoreductase activity, acting on paired donors, with incorporation or reduction of molecular oxygen"/>
    <property type="evidence" value="ECO:0007669"/>
    <property type="project" value="InterPro"/>
</dbReference>
<organism evidence="8 9">
    <name type="scientific">Naegleria fowleri</name>
    <name type="common">Brain eating amoeba</name>
    <dbReference type="NCBI Taxonomy" id="5763"/>
    <lineage>
        <taxon>Eukaryota</taxon>
        <taxon>Discoba</taxon>
        <taxon>Heterolobosea</taxon>
        <taxon>Tetramitia</taxon>
        <taxon>Eutetramitia</taxon>
        <taxon>Vahlkampfiidae</taxon>
        <taxon>Naegleria</taxon>
    </lineage>
</organism>
<evidence type="ECO:0000256" key="4">
    <source>
        <dbReference type="ARBA" id="ARBA00023002"/>
    </source>
</evidence>
<dbReference type="PRINTS" id="PR00465">
    <property type="entry name" value="EP450IV"/>
</dbReference>
<evidence type="ECO:0000313" key="9">
    <source>
        <dbReference type="Proteomes" id="UP000444721"/>
    </source>
</evidence>
<dbReference type="EMBL" id="VFQX01000047">
    <property type="protein sequence ID" value="KAF0975275.1"/>
    <property type="molecule type" value="Genomic_DNA"/>
</dbReference>
<gene>
    <name evidence="8" type="ORF">FDP41_005688</name>
</gene>
<dbReference type="PANTHER" id="PTHR24291:SF50">
    <property type="entry name" value="BIFUNCTIONAL ALBAFLAVENONE MONOOXYGENASE_TERPENE SYNTHASE"/>
    <property type="match status" value="1"/>
</dbReference>
<dbReference type="VEuPathDB" id="AmoebaDB:NfTy_051040"/>
<evidence type="ECO:0000256" key="2">
    <source>
        <dbReference type="ARBA" id="ARBA00022617"/>
    </source>
</evidence>
<dbReference type="GO" id="GO:0004497">
    <property type="term" value="F:monooxygenase activity"/>
    <property type="evidence" value="ECO:0007669"/>
    <property type="project" value="UniProtKB-KW"/>
</dbReference>
<dbReference type="PANTHER" id="PTHR24291">
    <property type="entry name" value="CYTOCHROME P450 FAMILY 4"/>
    <property type="match status" value="1"/>
</dbReference>
<accession>A0A6A5BP07</accession>
<sequence length="738" mass="86836">MDTMKASAQQFQSDHYKVIIGLINLAFVVHTNPEMGKEIATKGAKLYKKTTQTKRTFVELFNGSNIFAEDDPMVWSHQRHLIEPSFAPESLRMVSCVTEETLRNDMFPYLNENLKRRDVMSEFAKLTMDVIGKAGFSYRFDSFHSREDTLEQKTNFFMQYVDALRILPTRFLRKHFKVGLYAKLHDSVESFQHVIMDIIRKRELEESSLENRAEKEDKSDVLSLLLRDRKVSKRVAEEVSRMMSWFLMRLSCLWQDMRRLHETFDYEDFHSGRLDNIKAVFRETLRLYPVAIGIVRELVKNIEWHKKTIPKGTLLVYSWVLSMMSEEHWEDPESFKPTRFLKMDSKSKDDPTLGEIYNPQSNPFIYTPFGIGGRICIGKSFAEVEGVITEFYVQDSVLQTFKSIVKQGDVYVESAYHQLMKSILPMKNSTRRYLALIFIHECMRSKTFREISHAVEEKALEHIEQWSEVYGDVYPSFKKGHDYVEKVLKFQFPKLREHRLDTARIEAERKRHTQIILMQKFKKIRDEEFDEQYIHIEVCLRQLDACLNQIVPTFENMMKDALLQEEKAEEEVKNNRQDTIVLQHVNDDSTVTLDADHSSSSSAVATIFEMENTSSHTTTMESVSRQVFLLEEYDQYEEEEEDHNPENNEENEWEEVMIEKNDNQSDEMDMIFSSAEEMMRDVGIFSNDYEIMIDLKDIFKDNETVDNEALFEICKENLHALKNLSSSNQRMDANNDKC</sequence>
<dbReference type="GO" id="GO:0020037">
    <property type="term" value="F:heme binding"/>
    <property type="evidence" value="ECO:0007669"/>
    <property type="project" value="InterPro"/>
</dbReference>
<keyword evidence="6" id="KW-0503">Monooxygenase</keyword>
<protein>
    <recommendedName>
        <fullName evidence="10">Cytochrome P450</fullName>
    </recommendedName>
</protein>
<dbReference type="InterPro" id="IPR001128">
    <property type="entry name" value="Cyt_P450"/>
</dbReference>
<evidence type="ECO:0000256" key="3">
    <source>
        <dbReference type="ARBA" id="ARBA00022723"/>
    </source>
</evidence>
<proteinExistence type="inferred from homology"/>
<evidence type="ECO:0000256" key="1">
    <source>
        <dbReference type="ARBA" id="ARBA00010617"/>
    </source>
</evidence>
<dbReference type="GO" id="GO:0005506">
    <property type="term" value="F:iron ion binding"/>
    <property type="evidence" value="ECO:0007669"/>
    <property type="project" value="InterPro"/>
</dbReference>
<feature type="binding site" description="axial binding residue" evidence="7">
    <location>
        <position position="376"/>
    </location>
    <ligand>
        <name>heme</name>
        <dbReference type="ChEBI" id="CHEBI:30413"/>
    </ligand>
    <ligandPart>
        <name>Fe</name>
        <dbReference type="ChEBI" id="CHEBI:18248"/>
    </ligandPart>
</feature>
<evidence type="ECO:0000256" key="5">
    <source>
        <dbReference type="ARBA" id="ARBA00023004"/>
    </source>
</evidence>
<dbReference type="OrthoDB" id="1470350at2759"/>
<comment type="cofactor">
    <cofactor evidence="7">
        <name>heme</name>
        <dbReference type="ChEBI" id="CHEBI:30413"/>
    </cofactor>
</comment>
<evidence type="ECO:0000313" key="8">
    <source>
        <dbReference type="EMBL" id="KAF0975275.1"/>
    </source>
</evidence>